<dbReference type="OrthoDB" id="389264at2"/>
<keyword evidence="3 6" id="KW-0418">Kinase</keyword>
<protein>
    <submittedName>
        <fullName evidence="6">4-diphosphocytidyl-2-C-methyl-D-erythritol kinase</fullName>
    </submittedName>
</protein>
<dbReference type="InterPro" id="IPR020568">
    <property type="entry name" value="Ribosomal_Su5_D2-typ_SF"/>
</dbReference>
<evidence type="ECO:0000256" key="3">
    <source>
        <dbReference type="ARBA" id="ARBA00022777"/>
    </source>
</evidence>
<dbReference type="SUPFAM" id="SSF55060">
    <property type="entry name" value="GHMP Kinase, C-terminal domain"/>
    <property type="match status" value="1"/>
</dbReference>
<dbReference type="EMBL" id="CP038013">
    <property type="protein sequence ID" value="QBQ08210.1"/>
    <property type="molecule type" value="Genomic_DNA"/>
</dbReference>
<dbReference type="GO" id="GO:0050515">
    <property type="term" value="F:4-(cytidine 5'-diphospho)-2-C-methyl-D-erythritol kinase activity"/>
    <property type="evidence" value="ECO:0007669"/>
    <property type="project" value="TreeGrafter"/>
</dbReference>
<dbReference type="Proteomes" id="UP000294309">
    <property type="component" value="Chromosome"/>
</dbReference>
<dbReference type="SUPFAM" id="SSF54211">
    <property type="entry name" value="Ribosomal protein S5 domain 2-like"/>
    <property type="match status" value="1"/>
</dbReference>
<dbReference type="RefSeq" id="WP_134298361.1">
    <property type="nucleotide sequence ID" value="NZ_CP038013.1"/>
</dbReference>
<keyword evidence="7" id="KW-1185">Reference proteome</keyword>
<dbReference type="Gene3D" id="3.30.230.10">
    <property type="match status" value="1"/>
</dbReference>
<evidence type="ECO:0000256" key="2">
    <source>
        <dbReference type="ARBA" id="ARBA00022741"/>
    </source>
</evidence>
<reference evidence="6 7" key="1">
    <citation type="submission" date="2019-03" db="EMBL/GenBank/DDBJ databases">
        <title>Complete genome sequence of Spiroplasma gladiatoris TG-1 (DSM 22552).</title>
        <authorList>
            <person name="Lin Y.-C."/>
            <person name="Chou L."/>
            <person name="Kuo C.-H."/>
        </authorList>
    </citation>
    <scope>NUCLEOTIDE SEQUENCE [LARGE SCALE GENOMIC DNA]</scope>
    <source>
        <strain evidence="6 7">TG-1</strain>
    </source>
</reference>
<accession>A0A4P7AKY0</accession>
<evidence type="ECO:0000256" key="4">
    <source>
        <dbReference type="ARBA" id="ARBA00022840"/>
    </source>
</evidence>
<dbReference type="PANTHER" id="PTHR43527:SF2">
    <property type="entry name" value="4-DIPHOSPHOCYTIDYL-2-C-METHYL-D-ERYTHRITOL KINASE, CHLOROPLASTIC"/>
    <property type="match status" value="1"/>
</dbReference>
<organism evidence="6 7">
    <name type="scientific">Spiroplasma gladiatoris</name>
    <dbReference type="NCBI Taxonomy" id="2143"/>
    <lineage>
        <taxon>Bacteria</taxon>
        <taxon>Bacillati</taxon>
        <taxon>Mycoplasmatota</taxon>
        <taxon>Mollicutes</taxon>
        <taxon>Entomoplasmatales</taxon>
        <taxon>Spiroplasmataceae</taxon>
        <taxon>Spiroplasma</taxon>
    </lineage>
</organism>
<evidence type="ECO:0000313" key="6">
    <source>
        <dbReference type="EMBL" id="QBQ08210.1"/>
    </source>
</evidence>
<evidence type="ECO:0000256" key="1">
    <source>
        <dbReference type="ARBA" id="ARBA00022679"/>
    </source>
</evidence>
<evidence type="ECO:0000259" key="5">
    <source>
        <dbReference type="Pfam" id="PF00288"/>
    </source>
</evidence>
<keyword evidence="1" id="KW-0808">Transferase</keyword>
<dbReference type="GO" id="GO:0005524">
    <property type="term" value="F:ATP binding"/>
    <property type="evidence" value="ECO:0007669"/>
    <property type="project" value="UniProtKB-KW"/>
</dbReference>
<dbReference type="AlphaFoldDB" id="A0A4P7AKY0"/>
<dbReference type="PANTHER" id="PTHR43527">
    <property type="entry name" value="4-DIPHOSPHOCYTIDYL-2-C-METHYL-D-ERYTHRITOL KINASE, CHLOROPLASTIC"/>
    <property type="match status" value="1"/>
</dbReference>
<dbReference type="InterPro" id="IPR014721">
    <property type="entry name" value="Ribsml_uS5_D2-typ_fold_subgr"/>
</dbReference>
<keyword evidence="4" id="KW-0067">ATP-binding</keyword>
<proteinExistence type="predicted"/>
<sequence>MLKIKAYAKVNLYLKVEKKDLTGYHKIESLITYVKNLYDEILILSDKETKDIIVCNKKTLEKNNFLFIVLKILREREIINKFYKIKLKKRIPLGAGLGGGTSDAFFLAKYFTQDKKILKEIAKQVGYDSFFYISSFHSAIVSSYGEAVKKFENEILIKKKDLILTKVFCDTKKVYENFDYVPVTVNSKYNNLTDSACKLYPELKKYISRGVMSGSGSTFIKNKTFNKIKKSFFNKNF</sequence>
<dbReference type="InterPro" id="IPR006204">
    <property type="entry name" value="GHMP_kinase_N_dom"/>
</dbReference>
<gene>
    <name evidence="6" type="primary">ispE</name>
    <name evidence="6" type="ORF">SGLAD_v1c10110</name>
</gene>
<dbReference type="Pfam" id="PF00288">
    <property type="entry name" value="GHMP_kinases_N"/>
    <property type="match status" value="1"/>
</dbReference>
<feature type="domain" description="GHMP kinase N-terminal" evidence="5">
    <location>
        <begin position="68"/>
        <end position="111"/>
    </location>
</feature>
<keyword evidence="2" id="KW-0547">Nucleotide-binding</keyword>
<dbReference type="KEGG" id="sgq:SGLAD_v1c10110"/>
<name>A0A4P7AKY0_9MOLU</name>
<evidence type="ECO:0000313" key="7">
    <source>
        <dbReference type="Proteomes" id="UP000294309"/>
    </source>
</evidence>
<dbReference type="InterPro" id="IPR036554">
    <property type="entry name" value="GHMP_kinase_C_sf"/>
</dbReference>